<dbReference type="CDD" id="cd11322">
    <property type="entry name" value="AmyAc_Glg_BE"/>
    <property type="match status" value="1"/>
</dbReference>
<dbReference type="InterPro" id="IPR006047">
    <property type="entry name" value="GH13_cat_dom"/>
</dbReference>
<evidence type="ECO:0000256" key="9">
    <source>
        <dbReference type="ARBA" id="ARBA00023277"/>
    </source>
</evidence>
<dbReference type="Proteomes" id="UP001500839">
    <property type="component" value="Unassembled WGS sequence"/>
</dbReference>
<evidence type="ECO:0000259" key="12">
    <source>
        <dbReference type="SMART" id="SM00642"/>
    </source>
</evidence>
<protein>
    <recommendedName>
        <fullName evidence="4 10">1,4-alpha-glucan branching enzyme</fullName>
        <ecNumber evidence="4 10">2.4.1.18</ecNumber>
    </recommendedName>
</protein>
<evidence type="ECO:0000256" key="8">
    <source>
        <dbReference type="ARBA" id="ARBA00023056"/>
    </source>
</evidence>
<evidence type="ECO:0000256" key="7">
    <source>
        <dbReference type="ARBA" id="ARBA00022679"/>
    </source>
</evidence>
<feature type="compositionally biased region" description="Pro residues" evidence="11">
    <location>
        <begin position="37"/>
        <end position="50"/>
    </location>
</feature>
<dbReference type="PIRSF" id="PIRSF000463">
    <property type="entry name" value="GlgB"/>
    <property type="match status" value="1"/>
</dbReference>
<dbReference type="InterPro" id="IPR004193">
    <property type="entry name" value="Glyco_hydro_13_N"/>
</dbReference>
<dbReference type="InterPro" id="IPR014756">
    <property type="entry name" value="Ig_E-set"/>
</dbReference>
<keyword evidence="8" id="KW-0320">Glycogen biosynthesis</keyword>
<gene>
    <name evidence="13" type="primary">glgB</name>
    <name evidence="13" type="ORF">GCM10023353_24090</name>
</gene>
<dbReference type="Gene3D" id="2.60.40.10">
    <property type="entry name" value="Immunoglobulins"/>
    <property type="match status" value="2"/>
</dbReference>
<evidence type="ECO:0000313" key="13">
    <source>
        <dbReference type="EMBL" id="GAA4816848.1"/>
    </source>
</evidence>
<dbReference type="Pfam" id="PF02922">
    <property type="entry name" value="CBM_48"/>
    <property type="match status" value="1"/>
</dbReference>
<dbReference type="InterPro" id="IPR044143">
    <property type="entry name" value="GlgB_N_E_set_prok"/>
</dbReference>
<dbReference type="SMART" id="SM00642">
    <property type="entry name" value="Aamy"/>
    <property type="match status" value="1"/>
</dbReference>
<evidence type="ECO:0000256" key="3">
    <source>
        <dbReference type="ARBA" id="ARBA00009000"/>
    </source>
</evidence>
<evidence type="ECO:0000313" key="14">
    <source>
        <dbReference type="Proteomes" id="UP001500839"/>
    </source>
</evidence>
<dbReference type="Pfam" id="PF02806">
    <property type="entry name" value="Alpha-amylase_C"/>
    <property type="match status" value="1"/>
</dbReference>
<organism evidence="13 14">
    <name type="scientific">Tomitella cavernea</name>
    <dbReference type="NCBI Taxonomy" id="1387982"/>
    <lineage>
        <taxon>Bacteria</taxon>
        <taxon>Bacillati</taxon>
        <taxon>Actinomycetota</taxon>
        <taxon>Actinomycetes</taxon>
        <taxon>Mycobacteriales</taxon>
        <taxon>Tomitella</taxon>
    </lineage>
</organism>
<keyword evidence="7" id="KW-0808">Transferase</keyword>
<dbReference type="PANTHER" id="PTHR43651:SF3">
    <property type="entry name" value="1,4-ALPHA-GLUCAN-BRANCHING ENZYME"/>
    <property type="match status" value="1"/>
</dbReference>
<dbReference type="SUPFAM" id="SSF51445">
    <property type="entry name" value="(Trans)glycosidases"/>
    <property type="match status" value="1"/>
</dbReference>
<evidence type="ECO:0000256" key="11">
    <source>
        <dbReference type="SAM" id="MobiDB-lite"/>
    </source>
</evidence>
<dbReference type="InterPro" id="IPR037439">
    <property type="entry name" value="Branching_enzy"/>
</dbReference>
<keyword evidence="9" id="KW-0119">Carbohydrate metabolism</keyword>
<dbReference type="InterPro" id="IPR006407">
    <property type="entry name" value="GlgB"/>
</dbReference>
<evidence type="ECO:0000256" key="5">
    <source>
        <dbReference type="ARBA" id="ARBA00022600"/>
    </source>
</evidence>
<sequence>MDVLQVDEKIGIRFTHTPILDQYGIGGADGARLHVSPPSPAAVPAPVRPHPPVRTRKRTDMTRPPAEPPPGDAAALLRVLRLEHPDPHAVLGAFPHPGGTVVRVLKPGATAVSVRTADALHPLAPVDPRPADGRGGPHPGTFAAVLPVAAGEDYRLVVTYPPGRTYVTPDGYTMPTTVPGDTPRRLAAGTHRRLWEALGARPTMMGTPTGAVSGTAFAVWAPHARGVAVIGGFDGWSELGAPMRRLPGTGVWEVFVPGVGPGELYKFRIRAPDGTLADRADPMARWAEAPPNTASRVTAERHRWRDDAWLRRRAAVDPRRRPMSVYEVHLGSWRPGLDYDGLAAELVPYVAHLGFTHVELLPVAEHPYGGSWGYQVTSQFAPTARFGDPDGLRRLVDAFHAAGIGVIADWVPAHFPRDGWALARFDGEALYEPGDPLRADHPDWGTLTFDLARPQIRAFLLSSALYWIERFHLDGLRVDAVASMIYRDYSRRAGRWTPNARGGREDLAAAGFLRELTATVSRLHPGVSLIAEDSSLRPGTTAPAARGGLGFTFRWNLGWMHDTLGAGGPLPGGGPPARAARTLDYACDEHYVLPISHDEVVHGKGTPWQRFSGPPEQRAERVRALLAAMWAHPGKKLLFMGQEYGQASEWSDLYGPDWGQLRDPLHDGVRALVARLNALYRSIPALWLDDGTPGGVARLTAAEDPRVLAFARHTAHAPALASSVICVANLSDLPVDTRIRSPFAGAWRVAVDTGHREPARVRIDGEVDSGDGADEAGALRIRVALPARSTVWLVRDPAGRSPR</sequence>
<proteinExistence type="inferred from homology"/>
<keyword evidence="14" id="KW-1185">Reference proteome</keyword>
<evidence type="ECO:0000256" key="10">
    <source>
        <dbReference type="NCBIfam" id="TIGR01515"/>
    </source>
</evidence>
<dbReference type="InterPro" id="IPR006048">
    <property type="entry name" value="A-amylase/branching_C"/>
</dbReference>
<dbReference type="NCBIfam" id="NF008967">
    <property type="entry name" value="PRK12313.1"/>
    <property type="match status" value="1"/>
</dbReference>
<dbReference type="Pfam" id="PF00128">
    <property type="entry name" value="Alpha-amylase"/>
    <property type="match status" value="1"/>
</dbReference>
<comment type="caution">
    <text evidence="13">The sequence shown here is derived from an EMBL/GenBank/DDBJ whole genome shotgun (WGS) entry which is preliminary data.</text>
</comment>
<evidence type="ECO:0000256" key="1">
    <source>
        <dbReference type="ARBA" id="ARBA00000826"/>
    </source>
</evidence>
<dbReference type="InterPro" id="IPR017853">
    <property type="entry name" value="GH"/>
</dbReference>
<dbReference type="NCBIfam" id="TIGR01515">
    <property type="entry name" value="branching_enzym"/>
    <property type="match status" value="1"/>
</dbReference>
<reference evidence="14" key="1">
    <citation type="journal article" date="2019" name="Int. J. Syst. Evol. Microbiol.">
        <title>The Global Catalogue of Microorganisms (GCM) 10K type strain sequencing project: providing services to taxonomists for standard genome sequencing and annotation.</title>
        <authorList>
            <consortium name="The Broad Institute Genomics Platform"/>
            <consortium name="The Broad Institute Genome Sequencing Center for Infectious Disease"/>
            <person name="Wu L."/>
            <person name="Ma J."/>
        </authorList>
    </citation>
    <scope>NUCLEOTIDE SEQUENCE [LARGE SCALE GENOMIC DNA]</scope>
    <source>
        <strain evidence="14">JCM 18542</strain>
    </source>
</reference>
<evidence type="ECO:0000256" key="2">
    <source>
        <dbReference type="ARBA" id="ARBA00004964"/>
    </source>
</evidence>
<comment type="catalytic activity">
    <reaction evidence="1">
        <text>Transfers a segment of a (1-&gt;4)-alpha-D-glucan chain to a primary hydroxy group in a similar glucan chain.</text>
        <dbReference type="EC" id="2.4.1.18"/>
    </reaction>
</comment>
<dbReference type="InterPro" id="IPR013783">
    <property type="entry name" value="Ig-like_fold"/>
</dbReference>
<dbReference type="Gene3D" id="3.20.20.80">
    <property type="entry name" value="Glycosidases"/>
    <property type="match status" value="1"/>
</dbReference>
<dbReference type="InterPro" id="IPR013780">
    <property type="entry name" value="Glyco_hydro_b"/>
</dbReference>
<evidence type="ECO:0000256" key="4">
    <source>
        <dbReference type="ARBA" id="ARBA00012541"/>
    </source>
</evidence>
<comment type="pathway">
    <text evidence="2">Glycan biosynthesis; glycogen biosynthesis.</text>
</comment>
<dbReference type="EMBL" id="BAABKQ010000001">
    <property type="protein sequence ID" value="GAA4816848.1"/>
    <property type="molecule type" value="Genomic_DNA"/>
</dbReference>
<accession>A0ABP9CR16</accession>
<dbReference type="PANTHER" id="PTHR43651">
    <property type="entry name" value="1,4-ALPHA-GLUCAN-BRANCHING ENZYME"/>
    <property type="match status" value="1"/>
</dbReference>
<keyword evidence="6" id="KW-0328">Glycosyltransferase</keyword>
<name>A0ABP9CR16_9ACTN</name>
<feature type="domain" description="Glycosyl hydrolase family 13 catalytic" evidence="12">
    <location>
        <begin position="327"/>
        <end position="666"/>
    </location>
</feature>
<dbReference type="CDD" id="cd02855">
    <property type="entry name" value="E_set_GBE_prok_N"/>
    <property type="match status" value="1"/>
</dbReference>
<dbReference type="Gene3D" id="2.60.40.1180">
    <property type="entry name" value="Golgi alpha-mannosidase II"/>
    <property type="match status" value="1"/>
</dbReference>
<evidence type="ECO:0000256" key="6">
    <source>
        <dbReference type="ARBA" id="ARBA00022676"/>
    </source>
</evidence>
<dbReference type="EC" id="2.4.1.18" evidence="4 10"/>
<comment type="similarity">
    <text evidence="3">Belongs to the glycosyl hydrolase 13 family. GlgB subfamily.</text>
</comment>
<feature type="region of interest" description="Disordered" evidence="11">
    <location>
        <begin position="37"/>
        <end position="71"/>
    </location>
</feature>
<keyword evidence="5" id="KW-0321">Glycogen metabolism</keyword>
<dbReference type="SUPFAM" id="SSF81296">
    <property type="entry name" value="E set domains"/>
    <property type="match status" value="2"/>
</dbReference>
<dbReference type="InterPro" id="IPR054169">
    <property type="entry name" value="GlgB_N"/>
</dbReference>
<dbReference type="Pfam" id="PF22019">
    <property type="entry name" value="GlgB_N"/>
    <property type="match status" value="1"/>
</dbReference>